<keyword evidence="4" id="KW-0812">Transmembrane</keyword>
<evidence type="ECO:0000313" key="9">
    <source>
        <dbReference type="EMBL" id="MDR6968339.1"/>
    </source>
</evidence>
<sequence length="495" mass="55423">MKKFLSLFIIGLSISSLQAQEFSDALRYSQTNLNGTARFRAMGGAFGALGGDFSAISVNPAGSAVFANNAVAITLSNYSTKNNSNYFGTTTSEKDNSFDLNQLGAVWVFRDYAETSKWKKMTLALTYENSNDFDNRIYSQGINPTNSVADYFISYANGIPEGTITNNNFERLSYAGQQAYLGYEGFFINPTVPGGNQYVSALTGTGNFYQENFISSTGYNGKLSFNAAAEYDERFYFGLNLNSHFVDFNQTTSFYEDYLDSPNHDSNTGVQASRFTNELYTYGTGFSFQLGTIAKITNEFRVGVAYESPTWYRLNDEQRQTLLVDCADCFDDTTSFYADPDLVVIYPTYRLNTPGKWTGSLAYVFGTQGLLSFDYSLKDYSNTKFKHSTDVNTQLSNLLDTTNEFRIGGEYRIKAWSLRAGYRFEESPYKNGTTMGDLTSYSGGFGYNFGDVKLDMSYTFAKRDFQQAFFAQGMIDTATINQKNNNISLTLLFEL</sequence>
<comment type="subcellular location">
    <subcellularLocation>
        <location evidence="1">Cell outer membrane</location>
        <topology evidence="1">Multi-pass membrane protein</topology>
    </subcellularLocation>
</comment>
<evidence type="ECO:0000256" key="6">
    <source>
        <dbReference type="ARBA" id="ARBA00023136"/>
    </source>
</evidence>
<feature type="chain" id="PRO_5046864784" description="Transporter" evidence="8">
    <location>
        <begin position="20"/>
        <end position="495"/>
    </location>
</feature>
<keyword evidence="6" id="KW-0472">Membrane</keyword>
<organism evidence="9 10">
    <name type="scientific">Flavobacterium arsenatis</name>
    <dbReference type="NCBI Taxonomy" id="1484332"/>
    <lineage>
        <taxon>Bacteria</taxon>
        <taxon>Pseudomonadati</taxon>
        <taxon>Bacteroidota</taxon>
        <taxon>Flavobacteriia</taxon>
        <taxon>Flavobacteriales</taxon>
        <taxon>Flavobacteriaceae</taxon>
        <taxon>Flavobacterium</taxon>
    </lineage>
</organism>
<dbReference type="PANTHER" id="PTHR35093:SF8">
    <property type="entry name" value="OUTER MEMBRANE PROTEIN NMB0088-RELATED"/>
    <property type="match status" value="1"/>
</dbReference>
<comment type="caution">
    <text evidence="9">The sequence shown here is derived from an EMBL/GenBank/DDBJ whole genome shotgun (WGS) entry which is preliminary data.</text>
</comment>
<evidence type="ECO:0000256" key="3">
    <source>
        <dbReference type="ARBA" id="ARBA00022452"/>
    </source>
</evidence>
<evidence type="ECO:0000313" key="10">
    <source>
        <dbReference type="Proteomes" id="UP001255185"/>
    </source>
</evidence>
<evidence type="ECO:0000256" key="5">
    <source>
        <dbReference type="ARBA" id="ARBA00022729"/>
    </source>
</evidence>
<keyword evidence="3" id="KW-1134">Transmembrane beta strand</keyword>
<dbReference type="Gene3D" id="2.40.160.60">
    <property type="entry name" value="Outer membrane protein transport protein (OMPP1/FadL/TodX)"/>
    <property type="match status" value="1"/>
</dbReference>
<gene>
    <name evidence="9" type="ORF">J2X31_002356</name>
</gene>
<dbReference type="PANTHER" id="PTHR35093">
    <property type="entry name" value="OUTER MEMBRANE PROTEIN NMB0088-RELATED"/>
    <property type="match status" value="1"/>
</dbReference>
<comment type="similarity">
    <text evidence="2">Belongs to the OmpP1/FadL family.</text>
</comment>
<evidence type="ECO:0000256" key="8">
    <source>
        <dbReference type="SAM" id="SignalP"/>
    </source>
</evidence>
<dbReference type="Pfam" id="PF03349">
    <property type="entry name" value="Toluene_X"/>
    <property type="match status" value="1"/>
</dbReference>
<protein>
    <recommendedName>
        <fullName evidence="11">Transporter</fullName>
    </recommendedName>
</protein>
<evidence type="ECO:0000256" key="7">
    <source>
        <dbReference type="ARBA" id="ARBA00023237"/>
    </source>
</evidence>
<reference evidence="9 10" key="1">
    <citation type="submission" date="2023-07" db="EMBL/GenBank/DDBJ databases">
        <title>Sorghum-associated microbial communities from plants grown in Nebraska, USA.</title>
        <authorList>
            <person name="Schachtman D."/>
        </authorList>
    </citation>
    <scope>NUCLEOTIDE SEQUENCE [LARGE SCALE GENOMIC DNA]</scope>
    <source>
        <strain evidence="9 10">3773</strain>
    </source>
</reference>
<dbReference type="SUPFAM" id="SSF56935">
    <property type="entry name" value="Porins"/>
    <property type="match status" value="1"/>
</dbReference>
<keyword evidence="7" id="KW-0998">Cell outer membrane</keyword>
<dbReference type="RefSeq" id="WP_310026878.1">
    <property type="nucleotide sequence ID" value="NZ_JAVDVI010000009.1"/>
</dbReference>
<keyword evidence="10" id="KW-1185">Reference proteome</keyword>
<evidence type="ECO:0000256" key="1">
    <source>
        <dbReference type="ARBA" id="ARBA00004571"/>
    </source>
</evidence>
<dbReference type="Proteomes" id="UP001255185">
    <property type="component" value="Unassembled WGS sequence"/>
</dbReference>
<evidence type="ECO:0008006" key="11">
    <source>
        <dbReference type="Google" id="ProtNLM"/>
    </source>
</evidence>
<name>A0ABU1TQX5_9FLAO</name>
<accession>A0ABU1TQX5</accession>
<dbReference type="InterPro" id="IPR005017">
    <property type="entry name" value="OMPP1/FadL/TodX"/>
</dbReference>
<keyword evidence="5 8" id="KW-0732">Signal</keyword>
<dbReference type="EMBL" id="JAVDVI010000009">
    <property type="protein sequence ID" value="MDR6968339.1"/>
    <property type="molecule type" value="Genomic_DNA"/>
</dbReference>
<feature type="signal peptide" evidence="8">
    <location>
        <begin position="1"/>
        <end position="19"/>
    </location>
</feature>
<proteinExistence type="inferred from homology"/>
<evidence type="ECO:0000256" key="4">
    <source>
        <dbReference type="ARBA" id="ARBA00022692"/>
    </source>
</evidence>
<evidence type="ECO:0000256" key="2">
    <source>
        <dbReference type="ARBA" id="ARBA00008163"/>
    </source>
</evidence>